<dbReference type="SUPFAM" id="SSF53335">
    <property type="entry name" value="S-adenosyl-L-methionine-dependent methyltransferases"/>
    <property type="match status" value="1"/>
</dbReference>
<dbReference type="Proteomes" id="UP000199411">
    <property type="component" value="Unassembled WGS sequence"/>
</dbReference>
<gene>
    <name evidence="4" type="ORF">SAMN05660835_01049</name>
</gene>
<accession>A0A1G6MQH0</accession>
<dbReference type="EMBL" id="FMYU01000006">
    <property type="protein sequence ID" value="SDC57215.1"/>
    <property type="molecule type" value="Genomic_DNA"/>
</dbReference>
<dbReference type="InterPro" id="IPR007848">
    <property type="entry name" value="Small_mtfrase_dom"/>
</dbReference>
<dbReference type="Gene3D" id="3.40.50.150">
    <property type="entry name" value="Vaccinia Virus protein VP39"/>
    <property type="match status" value="1"/>
</dbReference>
<evidence type="ECO:0000313" key="5">
    <source>
        <dbReference type="Proteomes" id="UP000199411"/>
    </source>
</evidence>
<dbReference type="CDD" id="cd02440">
    <property type="entry name" value="AdoMet_MTases"/>
    <property type="match status" value="1"/>
</dbReference>
<dbReference type="PANTHER" id="PTHR47739">
    <property type="entry name" value="TRNA1(VAL) (ADENINE(37)-N6)-METHYLTRANSFERASE"/>
    <property type="match status" value="1"/>
</dbReference>
<dbReference type="PROSITE" id="PS00092">
    <property type="entry name" value="N6_MTASE"/>
    <property type="match status" value="1"/>
</dbReference>
<dbReference type="InterPro" id="IPR050210">
    <property type="entry name" value="tRNA_Adenine-N(6)_MTase"/>
</dbReference>
<keyword evidence="1 4" id="KW-0808">Transferase</keyword>
<name>A0A1G6MQH0_9BACT</name>
<keyword evidence="1 4" id="KW-0489">Methyltransferase</keyword>
<sequence>MELELCDFKFIQLYQPKFGYRFSFEPFILTDIDLPKHIKFAADFGSGCGIIAILLSKKFHLEKIFAVETNVDYIKIIQKNMCINNAKNIEIIDGIEKLPDNTLELVLSNPPYYTKSSFRISKKFEMQKFETLPLSQMLEKITPKIKKNGLFRLSFHPTRLFELFTELSNKKFGIKTIQPIYGTKKTISKVCIIEAKKFAKTYITVNSPIFLEDYKLSL</sequence>
<evidence type="ECO:0000259" key="3">
    <source>
        <dbReference type="Pfam" id="PF05175"/>
    </source>
</evidence>
<evidence type="ECO:0000256" key="1">
    <source>
        <dbReference type="ARBA" id="ARBA00022603"/>
    </source>
</evidence>
<dbReference type="GO" id="GO:0003676">
    <property type="term" value="F:nucleic acid binding"/>
    <property type="evidence" value="ECO:0007669"/>
    <property type="project" value="InterPro"/>
</dbReference>
<dbReference type="GO" id="GO:0032259">
    <property type="term" value="P:methylation"/>
    <property type="evidence" value="ECO:0007669"/>
    <property type="project" value="UniProtKB-KW"/>
</dbReference>
<dbReference type="Pfam" id="PF05175">
    <property type="entry name" value="MTS"/>
    <property type="match status" value="1"/>
</dbReference>
<dbReference type="GO" id="GO:0008170">
    <property type="term" value="F:N-methyltransferase activity"/>
    <property type="evidence" value="ECO:0007669"/>
    <property type="project" value="UniProtKB-ARBA"/>
</dbReference>
<dbReference type="GO" id="GO:0008757">
    <property type="term" value="F:S-adenosylmethionine-dependent methyltransferase activity"/>
    <property type="evidence" value="ECO:0007669"/>
    <property type="project" value="UniProtKB-ARBA"/>
</dbReference>
<keyword evidence="2" id="KW-0949">S-adenosyl-L-methionine</keyword>
<proteinExistence type="predicted"/>
<organism evidence="4 5">
    <name type="scientific">Desulfurella multipotens</name>
    <dbReference type="NCBI Taxonomy" id="79269"/>
    <lineage>
        <taxon>Bacteria</taxon>
        <taxon>Pseudomonadati</taxon>
        <taxon>Campylobacterota</taxon>
        <taxon>Desulfurellia</taxon>
        <taxon>Desulfurellales</taxon>
        <taxon>Desulfurellaceae</taxon>
        <taxon>Desulfurella</taxon>
    </lineage>
</organism>
<dbReference type="InterPro" id="IPR029063">
    <property type="entry name" value="SAM-dependent_MTases_sf"/>
</dbReference>
<dbReference type="PANTHER" id="PTHR47739:SF1">
    <property type="entry name" value="TRNA1(VAL) (ADENINE(37)-N6)-METHYLTRANSFERASE"/>
    <property type="match status" value="1"/>
</dbReference>
<reference evidence="5" key="1">
    <citation type="submission" date="2016-10" db="EMBL/GenBank/DDBJ databases">
        <authorList>
            <person name="Varghese N."/>
            <person name="Submissions S."/>
        </authorList>
    </citation>
    <scope>NUCLEOTIDE SEQUENCE [LARGE SCALE GENOMIC DNA]</scope>
    <source>
        <strain evidence="5">DSM 8415</strain>
    </source>
</reference>
<evidence type="ECO:0000256" key="2">
    <source>
        <dbReference type="ARBA" id="ARBA00022691"/>
    </source>
</evidence>
<feature type="domain" description="Methyltransferase small" evidence="3">
    <location>
        <begin position="36"/>
        <end position="117"/>
    </location>
</feature>
<protein>
    <submittedName>
        <fullName evidence="4">tRNA1(Val) A37 N6-methylase TrmN6</fullName>
    </submittedName>
</protein>
<dbReference type="InterPro" id="IPR002052">
    <property type="entry name" value="DNA_methylase_N6_adenine_CS"/>
</dbReference>
<dbReference type="AlphaFoldDB" id="A0A1G6MQH0"/>
<keyword evidence="5" id="KW-1185">Reference proteome</keyword>
<dbReference type="RefSeq" id="WP_092128696.1">
    <property type="nucleotide sequence ID" value="NZ_FMYU01000006.1"/>
</dbReference>
<evidence type="ECO:0000313" key="4">
    <source>
        <dbReference type="EMBL" id="SDC57215.1"/>
    </source>
</evidence>
<dbReference type="OrthoDB" id="5489421at2"/>